<dbReference type="InterPro" id="IPR003593">
    <property type="entry name" value="AAA+_ATPase"/>
</dbReference>
<keyword evidence="2" id="KW-0067">ATP-binding</keyword>
<protein>
    <recommendedName>
        <fullName evidence="3">General secretion pathway protein E</fullName>
    </recommendedName>
</protein>
<dbReference type="FunFam" id="3.30.450.90:FF:000001">
    <property type="entry name" value="Type II secretion system ATPase GspE"/>
    <property type="match status" value="1"/>
</dbReference>
<dbReference type="SMART" id="SM00382">
    <property type="entry name" value="AAA"/>
    <property type="match status" value="1"/>
</dbReference>
<dbReference type="PANTHER" id="PTHR30258:SF27">
    <property type="entry name" value="BACTERIOPHAGE ADSORPTION PROTEIN B-RELATED"/>
    <property type="match status" value="1"/>
</dbReference>
<dbReference type="Gene3D" id="3.30.450.90">
    <property type="match status" value="1"/>
</dbReference>
<dbReference type="PANTHER" id="PTHR30258">
    <property type="entry name" value="TYPE II SECRETION SYSTEM PROTEIN GSPE-RELATED"/>
    <property type="match status" value="1"/>
</dbReference>
<keyword evidence="1" id="KW-0547">Nucleotide-binding</keyword>
<dbReference type="PROSITE" id="PS00662">
    <property type="entry name" value="T2SP_E"/>
    <property type="match status" value="1"/>
</dbReference>
<comment type="caution">
    <text evidence="5">The sequence shown here is derived from an EMBL/GenBank/DDBJ whole genome shotgun (WGS) entry which is preliminary data.</text>
</comment>
<dbReference type="PROSITE" id="PS50042">
    <property type="entry name" value="CNMP_BINDING_3"/>
    <property type="match status" value="1"/>
</dbReference>
<dbReference type="InterPro" id="IPR054757">
    <property type="entry name" value="GSPE_N1E"/>
</dbReference>
<feature type="domain" description="Cyclic nucleotide-binding" evidence="4">
    <location>
        <begin position="208"/>
        <end position="243"/>
    </location>
</feature>
<dbReference type="GO" id="GO:0015627">
    <property type="term" value="C:type II protein secretion system complex"/>
    <property type="evidence" value="ECO:0007669"/>
    <property type="project" value="TreeGrafter"/>
</dbReference>
<dbReference type="GO" id="GO:0016887">
    <property type="term" value="F:ATP hydrolysis activity"/>
    <property type="evidence" value="ECO:0007669"/>
    <property type="project" value="TreeGrafter"/>
</dbReference>
<gene>
    <name evidence="5" type="ORF">LCGC14_0968820</name>
</gene>
<dbReference type="GO" id="GO:0015628">
    <property type="term" value="P:protein secretion by the type II secretion system"/>
    <property type="evidence" value="ECO:0007669"/>
    <property type="project" value="TreeGrafter"/>
</dbReference>
<dbReference type="InterPro" id="IPR037257">
    <property type="entry name" value="T2SS_E_N_sf"/>
</dbReference>
<evidence type="ECO:0000256" key="3">
    <source>
        <dbReference type="ARBA" id="ARBA00047206"/>
    </source>
</evidence>
<dbReference type="SUPFAM" id="SSF52540">
    <property type="entry name" value="P-loop containing nucleoside triphosphate hydrolases"/>
    <property type="match status" value="1"/>
</dbReference>
<sequence>MSLDDAPSFPRLGYGFAKSNGVILMADTPGGPLGCHFRPGASVDVLMEAQRRADQPIVFVPIEAEDFEAALGRIYRDSASEAAEAAAGDDLNALADTAAAVDDLLDQNDDAPVVRLINALLLEAVKEGASDVHIETEERRLIVRFRVDGVLREVIEPKRALAGLLVSRIKVMGKLDIAEKRQPQDGRVSLRVGGYDLDVRVSTIPSQFGERVVLRLLDRSQTQRGISHLGMSIRDRETFERILARPDGLLLVTGPTGSGKTTSLYAALGRLNDRSRNIMTVEDPIEYSMDGVGQMQVNTKTGLTFARGLRAILRQDPDVVMVGEIRDRETAQIAVESAMTGHLVLSTLHTNTAIGAVSRLVEMGVERFLLAPMLRGLVAQRLVRRVCPDCAAPHIITESESALLSGAIAAGEKVQRGVGCDACQNQGFKGRLPIYEIIEIDRELEKLIHEGASEANLQDRARAKGPGILADGVDKLRQGKTTVEEVARAVRDDLVIPDMA</sequence>
<evidence type="ECO:0000259" key="4">
    <source>
        <dbReference type="PROSITE" id="PS50042"/>
    </source>
</evidence>
<organism evidence="5">
    <name type="scientific">marine sediment metagenome</name>
    <dbReference type="NCBI Taxonomy" id="412755"/>
    <lineage>
        <taxon>unclassified sequences</taxon>
        <taxon>metagenomes</taxon>
        <taxon>ecological metagenomes</taxon>
    </lineage>
</organism>
<evidence type="ECO:0000256" key="2">
    <source>
        <dbReference type="ARBA" id="ARBA00022840"/>
    </source>
</evidence>
<dbReference type="AlphaFoldDB" id="A0A0F9NGR9"/>
<dbReference type="Pfam" id="PF22341">
    <property type="entry name" value="GSPE_N1E"/>
    <property type="match status" value="1"/>
</dbReference>
<dbReference type="GO" id="GO:0005886">
    <property type="term" value="C:plasma membrane"/>
    <property type="evidence" value="ECO:0007669"/>
    <property type="project" value="TreeGrafter"/>
</dbReference>
<evidence type="ECO:0000256" key="1">
    <source>
        <dbReference type="ARBA" id="ARBA00022741"/>
    </source>
</evidence>
<accession>A0A0F9NGR9</accession>
<dbReference type="InterPro" id="IPR001482">
    <property type="entry name" value="T2SS/T4SS_dom"/>
</dbReference>
<dbReference type="SUPFAM" id="SSF160246">
    <property type="entry name" value="EspE N-terminal domain-like"/>
    <property type="match status" value="1"/>
</dbReference>
<dbReference type="FunFam" id="3.40.50.300:FF:000398">
    <property type="entry name" value="Type IV pilus assembly ATPase PilB"/>
    <property type="match status" value="1"/>
</dbReference>
<dbReference type="GO" id="GO:0005524">
    <property type="term" value="F:ATP binding"/>
    <property type="evidence" value="ECO:0007669"/>
    <property type="project" value="UniProtKB-KW"/>
</dbReference>
<dbReference type="Gene3D" id="3.40.50.300">
    <property type="entry name" value="P-loop containing nucleotide triphosphate hydrolases"/>
    <property type="match status" value="1"/>
</dbReference>
<name>A0A0F9NGR9_9ZZZZ</name>
<dbReference type="Pfam" id="PF00437">
    <property type="entry name" value="T2SSE"/>
    <property type="match status" value="1"/>
</dbReference>
<reference evidence="5" key="1">
    <citation type="journal article" date="2015" name="Nature">
        <title>Complex archaea that bridge the gap between prokaryotes and eukaryotes.</title>
        <authorList>
            <person name="Spang A."/>
            <person name="Saw J.H."/>
            <person name="Jorgensen S.L."/>
            <person name="Zaremba-Niedzwiedzka K."/>
            <person name="Martijn J."/>
            <person name="Lind A.E."/>
            <person name="van Eijk R."/>
            <person name="Schleper C."/>
            <person name="Guy L."/>
            <person name="Ettema T.J."/>
        </authorList>
    </citation>
    <scope>NUCLEOTIDE SEQUENCE</scope>
</reference>
<dbReference type="InterPro" id="IPR000595">
    <property type="entry name" value="cNMP-bd_dom"/>
</dbReference>
<proteinExistence type="predicted"/>
<dbReference type="CDD" id="cd01129">
    <property type="entry name" value="PulE-GspE-like"/>
    <property type="match status" value="1"/>
</dbReference>
<dbReference type="EMBL" id="LAZR01003551">
    <property type="protein sequence ID" value="KKN17139.1"/>
    <property type="molecule type" value="Genomic_DNA"/>
</dbReference>
<dbReference type="Gene3D" id="3.30.300.160">
    <property type="entry name" value="Type II secretion system, protein E, N-terminal domain"/>
    <property type="match status" value="1"/>
</dbReference>
<evidence type="ECO:0000313" key="5">
    <source>
        <dbReference type="EMBL" id="KKN17139.1"/>
    </source>
</evidence>
<dbReference type="InterPro" id="IPR027417">
    <property type="entry name" value="P-loop_NTPase"/>
</dbReference>